<proteinExistence type="predicted"/>
<organism evidence="2 3">
    <name type="scientific">Colletotrichum lupini</name>
    <dbReference type="NCBI Taxonomy" id="145971"/>
    <lineage>
        <taxon>Eukaryota</taxon>
        <taxon>Fungi</taxon>
        <taxon>Dikarya</taxon>
        <taxon>Ascomycota</taxon>
        <taxon>Pezizomycotina</taxon>
        <taxon>Sordariomycetes</taxon>
        <taxon>Hypocreomycetidae</taxon>
        <taxon>Glomerellales</taxon>
        <taxon>Glomerellaceae</taxon>
        <taxon>Colletotrichum</taxon>
        <taxon>Colletotrichum acutatum species complex</taxon>
    </lineage>
</organism>
<evidence type="ECO:0000313" key="2">
    <source>
        <dbReference type="EMBL" id="UQC79270.1"/>
    </source>
</evidence>
<dbReference type="RefSeq" id="XP_049140903.1">
    <property type="nucleotide sequence ID" value="XM_049283760.1"/>
</dbReference>
<feature type="region of interest" description="Disordered" evidence="1">
    <location>
        <begin position="224"/>
        <end position="254"/>
    </location>
</feature>
<dbReference type="GeneID" id="73338770"/>
<evidence type="ECO:0000313" key="3">
    <source>
        <dbReference type="Proteomes" id="UP000830671"/>
    </source>
</evidence>
<protein>
    <submittedName>
        <fullName evidence="2">Uncharacterized protein</fullName>
    </submittedName>
</protein>
<sequence length="336" mass="38261">MTPPKATYLRRTLDLESSTEGVNSYGVLKWLLVLRRRLMSWPLDCPSVMRLEQTTLRAEANQETAYLIRMLEARCLCRQAIWPVPTDTLWSSEWGYVRGICLVLVKAQEAELRSQELDPVETAMHNLEATAAPLPIFEYVNAALRSKLRQTTLDTEKSLRSHGSVYAQEVFGGISLSPLPLDLDQPDGSREGQKWFNEVDVAATVACCAVRAAACERHLPADSQRLQGNSNQSTRPWQQWAGTQGRRFPHLETPPKRETFNMEKEARRKKFGRQTATARRGDWGSHIIFGIPSPYNLEKDLETNTNFVENHQPIETFNPFCFPTKFKQAFTVQSPH</sequence>
<dbReference type="AlphaFoldDB" id="A0A9Q8SLS8"/>
<dbReference type="KEGG" id="clup:CLUP02_04749"/>
<accession>A0A9Q8SLS8</accession>
<evidence type="ECO:0000256" key="1">
    <source>
        <dbReference type="SAM" id="MobiDB-lite"/>
    </source>
</evidence>
<reference evidence="2" key="1">
    <citation type="journal article" date="2021" name="Mol. Plant Microbe Interact.">
        <title>Complete Genome Sequence of the Plant-Pathogenic Fungus Colletotrichum lupini.</title>
        <authorList>
            <person name="Baroncelli R."/>
            <person name="Pensec F."/>
            <person name="Da Lio D."/>
            <person name="Boufleur T."/>
            <person name="Vicente I."/>
            <person name="Sarrocco S."/>
            <person name="Picot A."/>
            <person name="Baraldi E."/>
            <person name="Sukno S."/>
            <person name="Thon M."/>
            <person name="Le Floch G."/>
        </authorList>
    </citation>
    <scope>NUCLEOTIDE SEQUENCE</scope>
    <source>
        <strain evidence="2">IMI 504893</strain>
    </source>
</reference>
<feature type="compositionally biased region" description="Polar residues" evidence="1">
    <location>
        <begin position="224"/>
        <end position="242"/>
    </location>
</feature>
<dbReference type="EMBL" id="CP019475">
    <property type="protein sequence ID" value="UQC79270.1"/>
    <property type="molecule type" value="Genomic_DNA"/>
</dbReference>
<gene>
    <name evidence="2" type="ORF">CLUP02_04749</name>
</gene>
<dbReference type="Proteomes" id="UP000830671">
    <property type="component" value="Chromosome 3"/>
</dbReference>
<name>A0A9Q8SLS8_9PEZI</name>
<keyword evidence="3" id="KW-1185">Reference proteome</keyword>